<evidence type="ECO:0000313" key="2">
    <source>
        <dbReference type="EMBL" id="CAB4618572.1"/>
    </source>
</evidence>
<feature type="transmembrane region" description="Helical" evidence="1">
    <location>
        <begin position="6"/>
        <end position="25"/>
    </location>
</feature>
<proteinExistence type="predicted"/>
<keyword evidence="1" id="KW-1133">Transmembrane helix</keyword>
<evidence type="ECO:0000256" key="1">
    <source>
        <dbReference type="SAM" id="Phobius"/>
    </source>
</evidence>
<dbReference type="EMBL" id="CAEZUW010000147">
    <property type="protein sequence ID" value="CAB4618572.1"/>
    <property type="molecule type" value="Genomic_DNA"/>
</dbReference>
<gene>
    <name evidence="2" type="ORF">UFOPK1855_00854</name>
</gene>
<accession>A0A6J6HX73</accession>
<sequence>MTSREMVIAGYIAFIAIGVLMWFIFRAPNSPVSTVSALIDRIMHHRTTRLAIMLAWWWVGWHFLVNVVHR</sequence>
<organism evidence="2">
    <name type="scientific">freshwater metagenome</name>
    <dbReference type="NCBI Taxonomy" id="449393"/>
    <lineage>
        <taxon>unclassified sequences</taxon>
        <taxon>metagenomes</taxon>
        <taxon>ecological metagenomes</taxon>
    </lineage>
</organism>
<keyword evidence="1" id="KW-0812">Transmembrane</keyword>
<keyword evidence="1" id="KW-0472">Membrane</keyword>
<protein>
    <submittedName>
        <fullName evidence="2">Unannotated protein</fullName>
    </submittedName>
</protein>
<dbReference type="InterPro" id="IPR046177">
    <property type="entry name" value="DUF6186"/>
</dbReference>
<reference evidence="2" key="1">
    <citation type="submission" date="2020-05" db="EMBL/GenBank/DDBJ databases">
        <authorList>
            <person name="Chiriac C."/>
            <person name="Salcher M."/>
            <person name="Ghai R."/>
            <person name="Kavagutti S V."/>
        </authorList>
    </citation>
    <scope>NUCLEOTIDE SEQUENCE</scope>
</reference>
<dbReference type="Pfam" id="PF19684">
    <property type="entry name" value="DUF6186"/>
    <property type="match status" value="1"/>
</dbReference>
<feature type="transmembrane region" description="Helical" evidence="1">
    <location>
        <begin position="46"/>
        <end position="64"/>
    </location>
</feature>
<name>A0A6J6HX73_9ZZZZ</name>
<dbReference type="AlphaFoldDB" id="A0A6J6HX73"/>